<feature type="region of interest" description="Disordered" evidence="1">
    <location>
        <begin position="1"/>
        <end position="95"/>
    </location>
</feature>
<evidence type="ECO:0000313" key="3">
    <source>
        <dbReference type="Proteomes" id="UP000287033"/>
    </source>
</evidence>
<dbReference type="EMBL" id="BEZZ01000180">
    <property type="protein sequence ID" value="GCC27852.1"/>
    <property type="molecule type" value="Genomic_DNA"/>
</dbReference>
<dbReference type="Proteomes" id="UP000287033">
    <property type="component" value="Unassembled WGS sequence"/>
</dbReference>
<keyword evidence="3" id="KW-1185">Reference proteome</keyword>
<evidence type="ECO:0000313" key="2">
    <source>
        <dbReference type="EMBL" id="GCC27852.1"/>
    </source>
</evidence>
<reference evidence="2 3" key="1">
    <citation type="journal article" date="2018" name="Nat. Ecol. Evol.">
        <title>Shark genomes provide insights into elasmobranch evolution and the origin of vertebrates.</title>
        <authorList>
            <person name="Hara Y"/>
            <person name="Yamaguchi K"/>
            <person name="Onimaru K"/>
            <person name="Kadota M"/>
            <person name="Koyanagi M"/>
            <person name="Keeley SD"/>
            <person name="Tatsumi K"/>
            <person name="Tanaka K"/>
            <person name="Motone F"/>
            <person name="Kageyama Y"/>
            <person name="Nozu R"/>
            <person name="Adachi N"/>
            <person name="Nishimura O"/>
            <person name="Nakagawa R"/>
            <person name="Tanegashima C"/>
            <person name="Kiyatake I"/>
            <person name="Matsumoto R"/>
            <person name="Murakumo K"/>
            <person name="Nishida K"/>
            <person name="Terakita A"/>
            <person name="Kuratani S"/>
            <person name="Sato K"/>
            <person name="Hyodo S Kuraku.S."/>
        </authorList>
    </citation>
    <scope>NUCLEOTIDE SEQUENCE [LARGE SCALE GENOMIC DNA]</scope>
</reference>
<accession>A0A401SBT0</accession>
<comment type="caution">
    <text evidence="2">The sequence shown here is derived from an EMBL/GenBank/DDBJ whole genome shotgun (WGS) entry which is preliminary data.</text>
</comment>
<sequence length="267" mass="29065">MNRERERSAAPSPSRSRPPRGGGPRDAANGRPSVDFPRTRRRCPWAGRRRGEARRSTQPQVDGVLLGDGGGRELRGGQGAGLSFPEREGGGGDGRGRELTGYYVVVISDYTHTHWSLFTKPSPSLESSRFKLRRVLSRERPRARPRHVPLVRASAWLGLRLTGGRGALCVEGCVCVCVCEDSRWGGGGSRGRNSHAWIGVWGARVSDGCPTPRLRGGATDSLTCTVRPGSRNRVRLRAGACPLQPRCLHFLSHTLIVGPAPWPGKHF</sequence>
<gene>
    <name evidence="2" type="ORF">chiPu_0006278</name>
</gene>
<dbReference type="AlphaFoldDB" id="A0A401SBT0"/>
<feature type="compositionally biased region" description="Basic residues" evidence="1">
    <location>
        <begin position="39"/>
        <end position="48"/>
    </location>
</feature>
<proteinExistence type="predicted"/>
<protein>
    <submittedName>
        <fullName evidence="2">Uncharacterized protein</fullName>
    </submittedName>
</protein>
<organism evidence="2 3">
    <name type="scientific">Chiloscyllium punctatum</name>
    <name type="common">Brownbanded bambooshark</name>
    <name type="synonym">Hemiscyllium punctatum</name>
    <dbReference type="NCBI Taxonomy" id="137246"/>
    <lineage>
        <taxon>Eukaryota</taxon>
        <taxon>Metazoa</taxon>
        <taxon>Chordata</taxon>
        <taxon>Craniata</taxon>
        <taxon>Vertebrata</taxon>
        <taxon>Chondrichthyes</taxon>
        <taxon>Elasmobranchii</taxon>
        <taxon>Galeomorphii</taxon>
        <taxon>Galeoidea</taxon>
        <taxon>Orectolobiformes</taxon>
        <taxon>Hemiscylliidae</taxon>
        <taxon>Chiloscyllium</taxon>
    </lineage>
</organism>
<feature type="compositionally biased region" description="Basic and acidic residues" evidence="1">
    <location>
        <begin position="85"/>
        <end position="95"/>
    </location>
</feature>
<name>A0A401SBT0_CHIPU</name>
<evidence type="ECO:0000256" key="1">
    <source>
        <dbReference type="SAM" id="MobiDB-lite"/>
    </source>
</evidence>